<keyword evidence="5" id="KW-0997">Cell inner membrane</keyword>
<keyword evidence="8" id="KW-1278">Translocase</keyword>
<dbReference type="PANTHER" id="PTHR43297">
    <property type="entry name" value="OLIGOPEPTIDE TRANSPORT ATP-BINDING PROTEIN APPD"/>
    <property type="match status" value="1"/>
</dbReference>
<accession>F9VQK4</accession>
<proteinExistence type="inferred from homology"/>
<dbReference type="InterPro" id="IPR027417">
    <property type="entry name" value="P-loop_NTPase"/>
</dbReference>
<keyword evidence="4" id="KW-1003">Cell membrane</keyword>
<dbReference type="PANTHER" id="PTHR43297:SF14">
    <property type="entry name" value="ATPASE AAA-TYPE CORE DOMAIN-CONTAINING PROTEIN"/>
    <property type="match status" value="1"/>
</dbReference>
<comment type="similarity">
    <text evidence="2">Belongs to the ABC transporter superfamily.</text>
</comment>
<evidence type="ECO:0000313" key="12">
    <source>
        <dbReference type="Proteomes" id="UP000003558"/>
    </source>
</evidence>
<protein>
    <submittedName>
        <fullName evidence="11">Putative ABC transporter ATP-binding protein</fullName>
    </submittedName>
</protein>
<organism evidence="11 12">
    <name type="scientific">Gordonia alkanivorans NBRC 16433</name>
    <dbReference type="NCBI Taxonomy" id="1027371"/>
    <lineage>
        <taxon>Bacteria</taxon>
        <taxon>Bacillati</taxon>
        <taxon>Actinomycetota</taxon>
        <taxon>Actinomycetes</taxon>
        <taxon>Mycobacteriales</taxon>
        <taxon>Gordoniaceae</taxon>
        <taxon>Gordonia</taxon>
    </lineage>
</organism>
<evidence type="ECO:0000256" key="2">
    <source>
        <dbReference type="ARBA" id="ARBA00005417"/>
    </source>
</evidence>
<evidence type="ECO:0000256" key="9">
    <source>
        <dbReference type="ARBA" id="ARBA00023136"/>
    </source>
</evidence>
<dbReference type="InterPro" id="IPR003593">
    <property type="entry name" value="AAA+_ATPase"/>
</dbReference>
<evidence type="ECO:0000256" key="3">
    <source>
        <dbReference type="ARBA" id="ARBA00022448"/>
    </source>
</evidence>
<reference evidence="11 12" key="1">
    <citation type="submission" date="2011-05" db="EMBL/GenBank/DDBJ databases">
        <title>Whole genome shotgun sequence of Gordonia alkanivorans NBRC 16433.</title>
        <authorList>
            <person name="Hosoyama A."/>
            <person name="Nakamura S."/>
            <person name="Takarada H."/>
            <person name="Tsuchikane K."/>
            <person name="Yamazaki S."/>
            <person name="Fujita N."/>
        </authorList>
    </citation>
    <scope>NUCLEOTIDE SEQUENCE [LARGE SCALE GENOMIC DNA]</scope>
    <source>
        <strain evidence="11 12">NBRC 16433</strain>
    </source>
</reference>
<evidence type="ECO:0000256" key="5">
    <source>
        <dbReference type="ARBA" id="ARBA00022519"/>
    </source>
</evidence>
<dbReference type="SUPFAM" id="SSF52540">
    <property type="entry name" value="P-loop containing nucleoside triphosphate hydrolases"/>
    <property type="match status" value="1"/>
</dbReference>
<dbReference type="Pfam" id="PF00005">
    <property type="entry name" value="ABC_tran"/>
    <property type="match status" value="1"/>
</dbReference>
<keyword evidence="6" id="KW-0547">Nucleotide-binding</keyword>
<dbReference type="AlphaFoldDB" id="F9VQK4"/>
<dbReference type="eggNOG" id="COG0444">
    <property type="taxonomic scope" value="Bacteria"/>
</dbReference>
<dbReference type="EMBL" id="BACI01000016">
    <property type="protein sequence ID" value="GAA10893.1"/>
    <property type="molecule type" value="Genomic_DNA"/>
</dbReference>
<dbReference type="GO" id="GO:0005886">
    <property type="term" value="C:plasma membrane"/>
    <property type="evidence" value="ECO:0007669"/>
    <property type="project" value="UniProtKB-SubCell"/>
</dbReference>
<dbReference type="Proteomes" id="UP000003558">
    <property type="component" value="Unassembled WGS sequence"/>
</dbReference>
<keyword evidence="9" id="KW-0472">Membrane</keyword>
<evidence type="ECO:0000256" key="8">
    <source>
        <dbReference type="ARBA" id="ARBA00022967"/>
    </source>
</evidence>
<dbReference type="Gene3D" id="3.40.50.300">
    <property type="entry name" value="P-loop containing nucleotide triphosphate hydrolases"/>
    <property type="match status" value="1"/>
</dbReference>
<evidence type="ECO:0000259" key="10">
    <source>
        <dbReference type="PROSITE" id="PS50893"/>
    </source>
</evidence>
<evidence type="ECO:0000256" key="6">
    <source>
        <dbReference type="ARBA" id="ARBA00022741"/>
    </source>
</evidence>
<evidence type="ECO:0000256" key="7">
    <source>
        <dbReference type="ARBA" id="ARBA00022840"/>
    </source>
</evidence>
<dbReference type="GO" id="GO:0016887">
    <property type="term" value="F:ATP hydrolysis activity"/>
    <property type="evidence" value="ECO:0007669"/>
    <property type="project" value="InterPro"/>
</dbReference>
<dbReference type="STRING" id="1027371.GOALK_016_00160"/>
<evidence type="ECO:0000256" key="1">
    <source>
        <dbReference type="ARBA" id="ARBA00004202"/>
    </source>
</evidence>
<sequence>MSARLDGVTVDVAVRRRERVRVLDDVTLELPAGSMTALVGESGCGKSMVAASLCGLLPPGSSVTGRLSLGDDSFSGEEISGRDPRWRELRGRRVGLVPQSAATSFTPVRTLGSQLHEVIAGLDGARDAVELCHAVHLDPDALELYPHELSGGMAQRAAIAAALAGDPQVLVADEPTSALDPELAAAIWDLLAATARRGAAVLVITHDTETLRGGLRDASSASSGRSSGGEGLGVAARVGVRSGGEGLAGVAVMRAGRVVEHRPAADLATSDDEYVAAFFEPVS</sequence>
<comment type="subcellular location">
    <subcellularLocation>
        <location evidence="1">Cell membrane</location>
        <topology evidence="1">Peripheral membrane protein</topology>
    </subcellularLocation>
</comment>
<dbReference type="PROSITE" id="PS50893">
    <property type="entry name" value="ABC_TRANSPORTER_2"/>
    <property type="match status" value="1"/>
</dbReference>
<gene>
    <name evidence="11" type="ORF">GOALK_016_00160</name>
</gene>
<dbReference type="InterPro" id="IPR003439">
    <property type="entry name" value="ABC_transporter-like_ATP-bd"/>
</dbReference>
<evidence type="ECO:0000256" key="4">
    <source>
        <dbReference type="ARBA" id="ARBA00022475"/>
    </source>
</evidence>
<evidence type="ECO:0000313" key="11">
    <source>
        <dbReference type="EMBL" id="GAA10893.1"/>
    </source>
</evidence>
<dbReference type="InterPro" id="IPR017871">
    <property type="entry name" value="ABC_transporter-like_CS"/>
</dbReference>
<comment type="caution">
    <text evidence="11">The sequence shown here is derived from an EMBL/GenBank/DDBJ whole genome shotgun (WGS) entry which is preliminary data.</text>
</comment>
<dbReference type="InterPro" id="IPR050388">
    <property type="entry name" value="ABC_Ni/Peptide_Import"/>
</dbReference>
<keyword evidence="3" id="KW-0813">Transport</keyword>
<keyword evidence="7 11" id="KW-0067">ATP-binding</keyword>
<dbReference type="RefSeq" id="WP_006357070.1">
    <property type="nucleotide sequence ID" value="NZ_BACI01000016.1"/>
</dbReference>
<dbReference type="GO" id="GO:0005524">
    <property type="term" value="F:ATP binding"/>
    <property type="evidence" value="ECO:0007669"/>
    <property type="project" value="UniProtKB-KW"/>
</dbReference>
<dbReference type="PROSITE" id="PS00211">
    <property type="entry name" value="ABC_TRANSPORTER_1"/>
    <property type="match status" value="1"/>
</dbReference>
<feature type="domain" description="ABC transporter" evidence="10">
    <location>
        <begin position="3"/>
        <end position="251"/>
    </location>
</feature>
<name>F9VQK4_9ACTN</name>
<dbReference type="SMART" id="SM00382">
    <property type="entry name" value="AAA"/>
    <property type="match status" value="1"/>
</dbReference>